<dbReference type="RefSeq" id="WP_068686501.1">
    <property type="nucleotide sequence ID" value="NZ_LYPA01000074.1"/>
</dbReference>
<dbReference type="OrthoDB" id="9794382at2"/>
<dbReference type="GO" id="GO:0005829">
    <property type="term" value="C:cytosol"/>
    <property type="evidence" value="ECO:0007669"/>
    <property type="project" value="TreeGrafter"/>
</dbReference>
<dbReference type="PANTHER" id="PTHR22617">
    <property type="entry name" value="CHEMOTAXIS SENSOR HISTIDINE KINASE-RELATED"/>
    <property type="match status" value="1"/>
</dbReference>
<dbReference type="STRING" id="1844972.A7K91_25115"/>
<dbReference type="PROSITE" id="PS50851">
    <property type="entry name" value="CHEW"/>
    <property type="match status" value="1"/>
</dbReference>
<dbReference type="EMBL" id="LYPA01000074">
    <property type="protein sequence ID" value="OBR63235.1"/>
    <property type="molecule type" value="Genomic_DNA"/>
</dbReference>
<dbReference type="InterPro" id="IPR036061">
    <property type="entry name" value="CheW-like_dom_sf"/>
</dbReference>
<dbReference type="InterPro" id="IPR039315">
    <property type="entry name" value="CheW"/>
</dbReference>
<dbReference type="Gene3D" id="2.40.50.180">
    <property type="entry name" value="CheA-289, Domain 4"/>
    <property type="match status" value="1"/>
</dbReference>
<dbReference type="Pfam" id="PF01584">
    <property type="entry name" value="CheW"/>
    <property type="match status" value="1"/>
</dbReference>
<name>A0A1A5YCW1_9BACL</name>
<evidence type="ECO:0000259" key="1">
    <source>
        <dbReference type="PROSITE" id="PS50851"/>
    </source>
</evidence>
<dbReference type="Gene3D" id="2.30.30.40">
    <property type="entry name" value="SH3 Domains"/>
    <property type="match status" value="1"/>
</dbReference>
<dbReference type="GO" id="GO:0007165">
    <property type="term" value="P:signal transduction"/>
    <property type="evidence" value="ECO:0007669"/>
    <property type="project" value="InterPro"/>
</dbReference>
<dbReference type="Proteomes" id="UP000092024">
    <property type="component" value="Unassembled WGS sequence"/>
</dbReference>
<keyword evidence="3" id="KW-1185">Reference proteome</keyword>
<dbReference type="GO" id="GO:0006935">
    <property type="term" value="P:chemotaxis"/>
    <property type="evidence" value="ECO:0007669"/>
    <property type="project" value="InterPro"/>
</dbReference>
<dbReference type="PANTHER" id="PTHR22617:SF23">
    <property type="entry name" value="CHEMOTAXIS PROTEIN CHEW"/>
    <property type="match status" value="1"/>
</dbReference>
<sequence length="142" mass="15934">MSETALTQYVQFGIGNESYAIKIAEVHEIITMQDITEIPNCQFYVKGVINLRGKIIPVISLRSLFSLQDQPYSKATRIIVVHHQEEAVGLIVDRVHKVARYEDIQPPLERIGGINGAYFTGIGVSDKELVGILKIDEVLLRK</sequence>
<evidence type="ECO:0000313" key="2">
    <source>
        <dbReference type="EMBL" id="OBR63235.1"/>
    </source>
</evidence>
<protein>
    <submittedName>
        <fullName evidence="2">Chemotaxis protein CheW</fullName>
    </submittedName>
</protein>
<evidence type="ECO:0000313" key="3">
    <source>
        <dbReference type="Proteomes" id="UP000092024"/>
    </source>
</evidence>
<proteinExistence type="predicted"/>
<comment type="caution">
    <text evidence="2">The sequence shown here is derived from an EMBL/GenBank/DDBJ whole genome shotgun (WGS) entry which is preliminary data.</text>
</comment>
<dbReference type="SUPFAM" id="SSF50341">
    <property type="entry name" value="CheW-like"/>
    <property type="match status" value="1"/>
</dbReference>
<organism evidence="2 3">
    <name type="scientific">Paenibacillus oryzae</name>
    <dbReference type="NCBI Taxonomy" id="1844972"/>
    <lineage>
        <taxon>Bacteria</taxon>
        <taxon>Bacillati</taxon>
        <taxon>Bacillota</taxon>
        <taxon>Bacilli</taxon>
        <taxon>Bacillales</taxon>
        <taxon>Paenibacillaceae</taxon>
        <taxon>Paenibacillus</taxon>
    </lineage>
</organism>
<accession>A0A1A5YCW1</accession>
<dbReference type="InterPro" id="IPR002545">
    <property type="entry name" value="CheW-lke_dom"/>
</dbReference>
<gene>
    <name evidence="2" type="ORF">A7K91_25115</name>
</gene>
<dbReference type="SMART" id="SM00260">
    <property type="entry name" value="CheW"/>
    <property type="match status" value="1"/>
</dbReference>
<reference evidence="2 3" key="1">
    <citation type="submission" date="2016-05" db="EMBL/GenBank/DDBJ databases">
        <title>Paenibacillus oryzae. sp. nov., isolated from the rice root.</title>
        <authorList>
            <person name="Zhang J."/>
            <person name="Zhang X."/>
        </authorList>
    </citation>
    <scope>NUCLEOTIDE SEQUENCE [LARGE SCALE GENOMIC DNA]</scope>
    <source>
        <strain evidence="2 3">1DrF-4</strain>
    </source>
</reference>
<dbReference type="AlphaFoldDB" id="A0A1A5YCW1"/>
<feature type="domain" description="CheW-like" evidence="1">
    <location>
        <begin position="6"/>
        <end position="142"/>
    </location>
</feature>